<evidence type="ECO:0000313" key="5">
    <source>
        <dbReference type="Proteomes" id="UP000324101"/>
    </source>
</evidence>
<dbReference type="Gene3D" id="3.40.50.300">
    <property type="entry name" value="P-loop containing nucleotide triphosphate hydrolases"/>
    <property type="match status" value="1"/>
</dbReference>
<dbReference type="EMBL" id="CP029189">
    <property type="protein sequence ID" value="QES52887.1"/>
    <property type="molecule type" value="Genomic_DNA"/>
</dbReference>
<dbReference type="InterPro" id="IPR016032">
    <property type="entry name" value="Sig_transdc_resp-reg_C-effctor"/>
</dbReference>
<dbReference type="InterPro" id="IPR027417">
    <property type="entry name" value="P-loop_NTPase"/>
</dbReference>
<dbReference type="SUPFAM" id="SSF52540">
    <property type="entry name" value="P-loop containing nucleoside triphosphate hydrolases"/>
    <property type="match status" value="1"/>
</dbReference>
<dbReference type="GO" id="GO:0003677">
    <property type="term" value="F:DNA binding"/>
    <property type="evidence" value="ECO:0007669"/>
    <property type="project" value="InterPro"/>
</dbReference>
<dbReference type="SMART" id="SM00421">
    <property type="entry name" value="HTH_LUXR"/>
    <property type="match status" value="1"/>
</dbReference>
<dbReference type="OrthoDB" id="3197423at2"/>
<sequence length="891" mass="94416">MKRDGVLRRWPLVGREGELKDFDEVLSETRSAGFLVFGPAGVGKSRLAEECLDRAAVLGHRVGRAVATAAAASVPLGAIAHLLPDGVDLSDPVSGFAHVARLLSQPGTARPRTVILVDDVHLLDATSAMLLRQLMDAGVVFLVGTVRSGEGQALAVAALGHGDAVRQVDLAGFTREQVVTVLERVLEGPVGRSAVNHLLTSSGGNPLYLRELVVGAVAAGVLTCDGEIWDMTADRLPGTRRLTDLIGSRLSVAPPAGRQVLNVLSLCEPLSLGHLEKEAEPHVLGALEQLGLIVVVQEERRSAVRLAHPLYGEVLRADMTAQCRRDTLLRQVHLLKQSGARRREDAVHLATYKLAATGTANPALLVRAAVLAAHAREYPRALGLLRAIPQQHQSFQVQLLLGKTLYEAGDYQQADHVLSQADAMASTEEEVLSALPVRTQNLLWGLGTPYAEVLDVIGAARDRVTSPLGRRALLLNEAATALTVGNVRRSLALTADLEPEGTHAPDAQAWLWAALTRSTALSVTGRGEEAEGWIRRAMAFGSAAGEPDSPATHEVSHWAVLVLALAESGRLAEAQEVGARAFGDVTDASASADRRLLAFYLARGAWYAGHPARARRWFAEVARASRPHTPVVLSMALAGVAAAAALQGDCEAAETALAERDRLPAAGYFPEERLGEAWLYVARGELTRARAVLTAAAGEAYERGETASEAILLTDLVRLGKPGEAGEAGVARAAAKRLTEIARECTGPFHRSRADLAVAWSTRDPEGLLAASDALEAMGADLLAAEAASTAASLLRAAGQTRRASAAAVRAEDLAERCEGARTPALVVCEAVVQLTGREREIGLLASRGMLSKDIAAALTISVRTVDNHLQRVYNKLGITTRGELADRLLP</sequence>
<dbReference type="Pfam" id="PF00196">
    <property type="entry name" value="GerE"/>
    <property type="match status" value="1"/>
</dbReference>
<dbReference type="GO" id="GO:0005737">
    <property type="term" value="C:cytoplasm"/>
    <property type="evidence" value="ECO:0007669"/>
    <property type="project" value="TreeGrafter"/>
</dbReference>
<dbReference type="Pfam" id="PF13191">
    <property type="entry name" value="AAA_16"/>
    <property type="match status" value="1"/>
</dbReference>
<protein>
    <submittedName>
        <fullName evidence="4">Helix-turn-helix transcriptional regulator</fullName>
    </submittedName>
</protein>
<evidence type="ECO:0000259" key="3">
    <source>
        <dbReference type="PROSITE" id="PS50043"/>
    </source>
</evidence>
<gene>
    <name evidence="4" type="ORF">DEJ51_00205</name>
</gene>
<proteinExistence type="predicted"/>
<dbReference type="InterPro" id="IPR041664">
    <property type="entry name" value="AAA_16"/>
</dbReference>
<accession>A0A5P2DFB2</accession>
<dbReference type="Gene3D" id="1.25.40.10">
    <property type="entry name" value="Tetratricopeptide repeat domain"/>
    <property type="match status" value="1"/>
</dbReference>
<keyword evidence="2" id="KW-0067">ATP-binding</keyword>
<dbReference type="InterPro" id="IPR000792">
    <property type="entry name" value="Tscrpt_reg_LuxR_C"/>
</dbReference>
<evidence type="ECO:0000256" key="1">
    <source>
        <dbReference type="ARBA" id="ARBA00022741"/>
    </source>
</evidence>
<dbReference type="CDD" id="cd06170">
    <property type="entry name" value="LuxR_C_like"/>
    <property type="match status" value="1"/>
</dbReference>
<dbReference type="SUPFAM" id="SSF46894">
    <property type="entry name" value="C-terminal effector domain of the bipartite response regulators"/>
    <property type="match status" value="1"/>
</dbReference>
<dbReference type="GO" id="GO:0006355">
    <property type="term" value="P:regulation of DNA-templated transcription"/>
    <property type="evidence" value="ECO:0007669"/>
    <property type="project" value="InterPro"/>
</dbReference>
<dbReference type="PROSITE" id="PS00622">
    <property type="entry name" value="HTH_LUXR_1"/>
    <property type="match status" value="1"/>
</dbReference>
<organism evidence="4 5">
    <name type="scientific">Streptomyces venezuelae</name>
    <dbReference type="NCBI Taxonomy" id="54571"/>
    <lineage>
        <taxon>Bacteria</taxon>
        <taxon>Bacillati</taxon>
        <taxon>Actinomycetota</taxon>
        <taxon>Actinomycetes</taxon>
        <taxon>Kitasatosporales</taxon>
        <taxon>Streptomycetaceae</taxon>
        <taxon>Streptomyces</taxon>
    </lineage>
</organism>
<dbReference type="RefSeq" id="WP_150255185.1">
    <property type="nucleotide sequence ID" value="NZ_CP029189.1"/>
</dbReference>
<evidence type="ECO:0000313" key="4">
    <source>
        <dbReference type="EMBL" id="QES52887.1"/>
    </source>
</evidence>
<dbReference type="GO" id="GO:0005524">
    <property type="term" value="F:ATP binding"/>
    <property type="evidence" value="ECO:0007669"/>
    <property type="project" value="UniProtKB-KW"/>
</dbReference>
<reference evidence="4 5" key="1">
    <citation type="submission" date="2018-05" db="EMBL/GenBank/DDBJ databases">
        <title>Streptomyces venezuelae.</title>
        <authorList>
            <person name="Kim W."/>
            <person name="Lee N."/>
            <person name="Cho B.-K."/>
        </authorList>
    </citation>
    <scope>NUCLEOTIDE SEQUENCE [LARGE SCALE GENOMIC DNA]</scope>
    <source>
        <strain evidence="4 5">ATCC 21018</strain>
    </source>
</reference>
<evidence type="ECO:0000256" key="2">
    <source>
        <dbReference type="ARBA" id="ARBA00022840"/>
    </source>
</evidence>
<dbReference type="GO" id="GO:0004016">
    <property type="term" value="F:adenylate cyclase activity"/>
    <property type="evidence" value="ECO:0007669"/>
    <property type="project" value="TreeGrafter"/>
</dbReference>
<feature type="domain" description="HTH luxR-type" evidence="3">
    <location>
        <begin position="828"/>
        <end position="891"/>
    </location>
</feature>
<dbReference type="Gene3D" id="1.10.10.10">
    <property type="entry name" value="Winged helix-like DNA-binding domain superfamily/Winged helix DNA-binding domain"/>
    <property type="match status" value="1"/>
</dbReference>
<dbReference type="InterPro" id="IPR011990">
    <property type="entry name" value="TPR-like_helical_dom_sf"/>
</dbReference>
<dbReference type="Proteomes" id="UP000324101">
    <property type="component" value="Chromosome"/>
</dbReference>
<dbReference type="AlphaFoldDB" id="A0A5P2DFB2"/>
<dbReference type="SUPFAM" id="SSF48452">
    <property type="entry name" value="TPR-like"/>
    <property type="match status" value="1"/>
</dbReference>
<name>A0A5P2DFB2_STRVZ</name>
<keyword evidence="1" id="KW-0547">Nucleotide-binding</keyword>
<dbReference type="PANTHER" id="PTHR16305">
    <property type="entry name" value="TESTICULAR SOLUBLE ADENYLYL CYCLASE"/>
    <property type="match status" value="1"/>
</dbReference>
<dbReference type="PROSITE" id="PS50043">
    <property type="entry name" value="HTH_LUXR_2"/>
    <property type="match status" value="1"/>
</dbReference>
<dbReference type="InterPro" id="IPR036388">
    <property type="entry name" value="WH-like_DNA-bd_sf"/>
</dbReference>
<dbReference type="PRINTS" id="PR00038">
    <property type="entry name" value="HTHLUXR"/>
</dbReference>
<dbReference type="PANTHER" id="PTHR16305:SF35">
    <property type="entry name" value="TRANSCRIPTIONAL ACTIVATOR DOMAIN"/>
    <property type="match status" value="1"/>
</dbReference>